<evidence type="ECO:0000313" key="3">
    <source>
        <dbReference type="Proteomes" id="UP000335415"/>
    </source>
</evidence>
<sequence>MTDVNRTVRETAARWRFWRGLSGWDFYFLLKFALLWFGYLNFHALANLVFLAFLLFPIASRKLHRLRHIVALPIGLGLFYHDTWLPGLSSIVHQGAMLTDFSGAYLLDLTNRFINWTMIGCAFVLLVGYLFVSQWLRVSVLVTLALIWINLVNIAGPAVALISNPAATPPVALKNETTPAPVPKPGGLDDAAPPTNANLTDWLERFHTREKLRATDFPAALPADSQPFDVLILNICSLSWSDIESVQLRDHPLWKRFDIILGNYNSATGYSGPAAIRLMRASCGQAAHSETYKPAPERCYLFDNLAKLGFRQHLVLDHPGVFGNYLTNLRELGRAQGPLMSQVGIAPALTSFDGTPVFSDGQLMQRWLDERRQSNEARSATFYNLIPLHDGTRPLGSTRSAPYQPRAQQLFDQLDAFLTNLQTSGRRVMVIVAPEHGAALVGDKMQMPGLRDIPSPSITHVPVGILFVGMKAPHQAQPLRVDTPTSLLAISELIARVVDGQVFNAPNVNMSVLTDNLPQTPAVSENDDAVVILYQGQPWIRLNGGDWVRYPQ</sequence>
<protein>
    <submittedName>
        <fullName evidence="2">Cellulose biosynthesis protein BcsG</fullName>
        <ecNumber evidence="2">2.7.8.-</ecNumber>
    </submittedName>
</protein>
<keyword evidence="3" id="KW-1185">Reference proteome</keyword>
<feature type="transmembrane region" description="Helical" evidence="1">
    <location>
        <begin position="70"/>
        <end position="93"/>
    </location>
</feature>
<organism evidence="2 3">
    <name type="scientific">Affinibrenneria salicis</name>
    <dbReference type="NCBI Taxonomy" id="2590031"/>
    <lineage>
        <taxon>Bacteria</taxon>
        <taxon>Pseudomonadati</taxon>
        <taxon>Pseudomonadota</taxon>
        <taxon>Gammaproteobacteria</taxon>
        <taxon>Enterobacterales</taxon>
        <taxon>Pectobacteriaceae</taxon>
        <taxon>Affinibrenneria</taxon>
    </lineage>
</organism>
<evidence type="ECO:0000313" key="2">
    <source>
        <dbReference type="EMBL" id="KAA9000699.1"/>
    </source>
</evidence>
<comment type="caution">
    <text evidence="2">The sequence shown here is derived from an EMBL/GenBank/DDBJ whole genome shotgun (WGS) entry which is preliminary data.</text>
</comment>
<feature type="transmembrane region" description="Helical" evidence="1">
    <location>
        <begin position="33"/>
        <end position="58"/>
    </location>
</feature>
<proteinExistence type="predicted"/>
<dbReference type="GO" id="GO:0016740">
    <property type="term" value="F:transferase activity"/>
    <property type="evidence" value="ECO:0007669"/>
    <property type="project" value="UniProtKB-KW"/>
</dbReference>
<dbReference type="Proteomes" id="UP000335415">
    <property type="component" value="Unassembled WGS sequence"/>
</dbReference>
<dbReference type="RefSeq" id="WP_150434966.1">
    <property type="nucleotide sequence ID" value="NZ_VYKJ01000004.1"/>
</dbReference>
<keyword evidence="1" id="KW-1133">Transmembrane helix</keyword>
<evidence type="ECO:0000256" key="1">
    <source>
        <dbReference type="SAM" id="Phobius"/>
    </source>
</evidence>
<reference evidence="2 3" key="1">
    <citation type="submission" date="2019-09" db="EMBL/GenBank/DDBJ databases">
        <authorList>
            <person name="Li Y."/>
        </authorList>
    </citation>
    <scope>NUCLEOTIDE SEQUENCE [LARGE SCALE GENOMIC DNA]</scope>
    <source>
        <strain evidence="2 3">L3-3HA</strain>
    </source>
</reference>
<dbReference type="EC" id="2.7.8.-" evidence="2"/>
<dbReference type="EMBL" id="VYKJ01000004">
    <property type="protein sequence ID" value="KAA9000699.1"/>
    <property type="molecule type" value="Genomic_DNA"/>
</dbReference>
<feature type="transmembrane region" description="Helical" evidence="1">
    <location>
        <begin position="113"/>
        <end position="132"/>
    </location>
</feature>
<dbReference type="Pfam" id="PF11658">
    <property type="entry name" value="CBP_BcsG"/>
    <property type="match status" value="1"/>
</dbReference>
<gene>
    <name evidence="2" type="primary">bcsG</name>
    <name evidence="2" type="ORF">FJU30_10840</name>
</gene>
<keyword evidence="1" id="KW-0812">Transmembrane</keyword>
<keyword evidence="1" id="KW-0472">Membrane</keyword>
<dbReference type="AlphaFoldDB" id="A0A5J5G298"/>
<dbReference type="NCBIfam" id="TIGR03368">
    <property type="entry name" value="cellulose_yhjU"/>
    <property type="match status" value="1"/>
</dbReference>
<dbReference type="OrthoDB" id="6965261at2"/>
<accession>A0A5J5G298</accession>
<keyword evidence="2" id="KW-0808">Transferase</keyword>
<name>A0A5J5G298_9GAMM</name>
<feature type="transmembrane region" description="Helical" evidence="1">
    <location>
        <begin position="139"/>
        <end position="162"/>
    </location>
</feature>
<dbReference type="InterPro" id="IPR017744">
    <property type="entry name" value="BcsG"/>
</dbReference>